<dbReference type="Gene3D" id="2.130.10.120">
    <property type="entry name" value="Prolyl oligopeptidase, N-terminal domain"/>
    <property type="match status" value="2"/>
</dbReference>
<evidence type="ECO:0000256" key="5">
    <source>
        <dbReference type="ARBA" id="ARBA00039290"/>
    </source>
</evidence>
<dbReference type="InterPro" id="IPR005607">
    <property type="entry name" value="BSD_dom"/>
</dbReference>
<feature type="domain" description="BSD" evidence="9">
    <location>
        <begin position="213"/>
        <end position="265"/>
    </location>
</feature>
<dbReference type="PROSITE" id="PS50858">
    <property type="entry name" value="BSD"/>
    <property type="match status" value="1"/>
</dbReference>
<keyword evidence="3" id="KW-0378">Hydrolase</keyword>
<sequence length="1035" mass="116881">SPFRAYHSSGAPTKRRRSFFLHFPPIKSKRTITNKHKKKIPNLLNTHTQRKEARQTKNKEMEDLWKRAKLFAEEAAKKSQTLTLTATSSNRIADLVAETAKKSKELALEASKKADQLKTAALQQADQIQQFKSISDFIPPNLSSSLSAAISASSDSSPAGSASAPTESELQKFGITDDLRDFVKGFTSSTFQSFPVQNDAEPEPEASLTTPSNVRKDLTEWQEKHATLVLTTVKQISKLRYELCPRVMKERRFWRIYFTLVSTHREYNEEIKRKAEEQIKAEKVKQSPVAGESSRTEATEKKLESKKSSAEQDLDTFLLGDLEDSDGGEGDGSFDDDDFDKIDNSEYVQNVMGLCRILKMRSIPKVDNADVRVQEIIQLIQERTGSQGGKLKRGMKKRETYMAVAALLSISKSLSSKATFLSLSFRLIPTIPSFPFSSHCSTTTHSLPRQPPPVPKKVPFTVSAHGRTWQDPYHWMRDTNDPDFVDYLGRENSYAQAFMADTQALQRTLAEEMRSRLPTRISTPPERWGPWLYYQYIPEGKEYPVLCRKLASEKTGWLSTVADYVKGQVLYTKVGSGEVDDVAVFTENDSNYCVDITSTKDGKFITVNSNSRNSSEEGIYLVYVVDATRPHDGLQRIRKRTTGVQYFLEHHNGWFYILTNYPLPEYEEWPEGKFYLARCPVEQIQTSNWQNMILPSEDMSFQDMDVFNGYLVLSINLNGLPMLCSVNLSVEIDCKLGQEIKNFDPWVLPLPSNLCSIVPGSNHDFMNSICRVVLSSPVMPDVIVDYDMSKRTFSIVKQEEVKDLSDNHELYSPPCKEYTCEQHGVEDKIKENNNFWGCKDFSDAYCCEKKEVMSHDGVRVPLTILYSKNAWKRGKSPGLLEGYGAYGEVLDKSWCSDRLSLLDRGWVIGFADVRGGGGGDSLWHKSGTGLSKHKSIYDFLACADYLVNEDYVHKDQLGAIGSSAGGLLVGASITIRPELFRVSILKVPFLDICNTMLDSSLPLTILDYEEFGNPCVQSQFESILRQICLEDILVK</sequence>
<dbReference type="InterPro" id="IPR035925">
    <property type="entry name" value="BSD_dom_sf"/>
</dbReference>
<evidence type="ECO:0000256" key="2">
    <source>
        <dbReference type="ARBA" id="ARBA00022670"/>
    </source>
</evidence>
<dbReference type="AlphaFoldDB" id="A0A9Q0FV97"/>
<evidence type="ECO:0000259" key="9">
    <source>
        <dbReference type="PROSITE" id="PS50858"/>
    </source>
</evidence>
<dbReference type="Gene3D" id="3.40.50.1820">
    <property type="entry name" value="alpha/beta hydrolase"/>
    <property type="match status" value="2"/>
</dbReference>
<keyword evidence="4" id="KW-0720">Serine protease</keyword>
<evidence type="ECO:0000256" key="4">
    <source>
        <dbReference type="ARBA" id="ARBA00022825"/>
    </source>
</evidence>
<dbReference type="OrthoDB" id="248387at2759"/>
<keyword evidence="11" id="KW-1185">Reference proteome</keyword>
<evidence type="ECO:0000256" key="3">
    <source>
        <dbReference type="ARBA" id="ARBA00022801"/>
    </source>
</evidence>
<dbReference type="Pfam" id="PF02897">
    <property type="entry name" value="Peptidase_S9_N"/>
    <property type="match status" value="2"/>
</dbReference>
<feature type="non-terminal residue" evidence="10">
    <location>
        <position position="1"/>
    </location>
</feature>
<dbReference type="Pfam" id="PF03909">
    <property type="entry name" value="BSD"/>
    <property type="match status" value="1"/>
</dbReference>
<keyword evidence="2" id="KW-0645">Protease</keyword>
<protein>
    <recommendedName>
        <fullName evidence="5">Prolyl endopeptidase-like</fullName>
    </recommendedName>
    <alternativeName>
        <fullName evidence="6">Prolylendopeptidase-like</fullName>
    </alternativeName>
</protein>
<feature type="compositionally biased region" description="Basic and acidic residues" evidence="8">
    <location>
        <begin position="294"/>
        <end position="309"/>
    </location>
</feature>
<dbReference type="SMART" id="SM00751">
    <property type="entry name" value="BSD"/>
    <property type="match status" value="1"/>
</dbReference>
<reference evidence="10" key="2">
    <citation type="journal article" date="2023" name="Plants (Basel)">
        <title>Annotation of the Turnera subulata (Passifloraceae) Draft Genome Reveals the S-Locus Evolved after the Divergence of Turneroideae from Passifloroideae in a Stepwise Manner.</title>
        <authorList>
            <person name="Henning P.M."/>
            <person name="Roalson E.H."/>
            <person name="Mir W."/>
            <person name="McCubbin A.G."/>
            <person name="Shore J.S."/>
        </authorList>
    </citation>
    <scope>NUCLEOTIDE SEQUENCE</scope>
    <source>
        <strain evidence="10">F60SS</strain>
    </source>
</reference>
<dbReference type="InterPro" id="IPR001375">
    <property type="entry name" value="Peptidase_S9_cat"/>
</dbReference>
<dbReference type="InterPro" id="IPR051543">
    <property type="entry name" value="Serine_Peptidase_S9A"/>
</dbReference>
<dbReference type="PANTHER" id="PTHR11757">
    <property type="entry name" value="PROTEASE FAMILY S9A OLIGOPEPTIDASE"/>
    <property type="match status" value="1"/>
</dbReference>
<dbReference type="InterPro" id="IPR002470">
    <property type="entry name" value="Peptidase_S9A"/>
</dbReference>
<name>A0A9Q0FV97_9ROSI</name>
<dbReference type="InterPro" id="IPR029058">
    <property type="entry name" value="AB_hydrolase_fold"/>
</dbReference>
<feature type="region of interest" description="Disordered" evidence="8">
    <location>
        <begin position="279"/>
        <end position="309"/>
    </location>
</feature>
<dbReference type="Gene3D" id="1.10.3970.10">
    <property type="entry name" value="BSD domain"/>
    <property type="match status" value="1"/>
</dbReference>
<feature type="compositionally biased region" description="Low complexity" evidence="8">
    <location>
        <begin position="149"/>
        <end position="164"/>
    </location>
</feature>
<evidence type="ECO:0000313" key="10">
    <source>
        <dbReference type="EMBL" id="KAJ4838503.1"/>
    </source>
</evidence>
<organism evidence="10 11">
    <name type="scientific">Turnera subulata</name>
    <dbReference type="NCBI Taxonomy" id="218843"/>
    <lineage>
        <taxon>Eukaryota</taxon>
        <taxon>Viridiplantae</taxon>
        <taxon>Streptophyta</taxon>
        <taxon>Embryophyta</taxon>
        <taxon>Tracheophyta</taxon>
        <taxon>Spermatophyta</taxon>
        <taxon>Magnoliopsida</taxon>
        <taxon>eudicotyledons</taxon>
        <taxon>Gunneridae</taxon>
        <taxon>Pentapetalae</taxon>
        <taxon>rosids</taxon>
        <taxon>fabids</taxon>
        <taxon>Malpighiales</taxon>
        <taxon>Passifloraceae</taxon>
        <taxon>Turnera</taxon>
    </lineage>
</organism>
<evidence type="ECO:0000256" key="6">
    <source>
        <dbReference type="ARBA" id="ARBA00042165"/>
    </source>
</evidence>
<proteinExistence type="inferred from homology"/>
<dbReference type="Pfam" id="PF00326">
    <property type="entry name" value="Peptidase_S9"/>
    <property type="match status" value="1"/>
</dbReference>
<dbReference type="GO" id="GO:0004252">
    <property type="term" value="F:serine-type endopeptidase activity"/>
    <property type="evidence" value="ECO:0007669"/>
    <property type="project" value="InterPro"/>
</dbReference>
<dbReference type="SUPFAM" id="SSF53474">
    <property type="entry name" value="alpha/beta-Hydrolases"/>
    <property type="match status" value="1"/>
</dbReference>
<evidence type="ECO:0000256" key="1">
    <source>
        <dbReference type="ARBA" id="ARBA00005228"/>
    </source>
</evidence>
<accession>A0A9Q0FV97</accession>
<dbReference type="SUPFAM" id="SSF140383">
    <property type="entry name" value="BSD domain-like"/>
    <property type="match status" value="1"/>
</dbReference>
<dbReference type="GO" id="GO:0006508">
    <property type="term" value="P:proteolysis"/>
    <property type="evidence" value="ECO:0007669"/>
    <property type="project" value="UniProtKB-KW"/>
</dbReference>
<dbReference type="SUPFAM" id="SSF50993">
    <property type="entry name" value="Peptidase/esterase 'gauge' domain"/>
    <property type="match status" value="1"/>
</dbReference>
<evidence type="ECO:0000313" key="11">
    <source>
        <dbReference type="Proteomes" id="UP001141552"/>
    </source>
</evidence>
<reference evidence="10" key="1">
    <citation type="submission" date="2022-02" db="EMBL/GenBank/DDBJ databases">
        <authorList>
            <person name="Henning P.M."/>
            <person name="McCubbin A.G."/>
            <person name="Shore J.S."/>
        </authorList>
    </citation>
    <scope>NUCLEOTIDE SEQUENCE</scope>
    <source>
        <strain evidence="10">F60SS</strain>
        <tissue evidence="10">Leaves</tissue>
    </source>
</reference>
<dbReference type="Proteomes" id="UP001141552">
    <property type="component" value="Unassembled WGS sequence"/>
</dbReference>
<dbReference type="PRINTS" id="PR00862">
    <property type="entry name" value="PROLIGOPTASE"/>
</dbReference>
<dbReference type="PANTHER" id="PTHR11757:SF12">
    <property type="entry name" value="PROLYL ENDOPEPTIDASE"/>
    <property type="match status" value="1"/>
</dbReference>
<comment type="function">
    <text evidence="7">Serine peptidase whose precise substrate specificity remains unclear. Does not cleave peptides after a arginine or lysine residue. Regulates trans-Golgi network morphology and sorting by regulating the membrane binding of the AP-1 complex. May play a role in the regulation of synaptic vesicle exocytosis.</text>
</comment>
<feature type="region of interest" description="Disordered" evidence="8">
    <location>
        <begin position="149"/>
        <end position="170"/>
    </location>
</feature>
<feature type="non-terminal residue" evidence="10">
    <location>
        <position position="1035"/>
    </location>
</feature>
<evidence type="ECO:0000256" key="8">
    <source>
        <dbReference type="SAM" id="MobiDB-lite"/>
    </source>
</evidence>
<dbReference type="GO" id="GO:0009507">
    <property type="term" value="C:chloroplast"/>
    <property type="evidence" value="ECO:0007669"/>
    <property type="project" value="TreeGrafter"/>
</dbReference>
<gene>
    <name evidence="10" type="ORF">Tsubulata_030463</name>
</gene>
<comment type="caution">
    <text evidence="10">The sequence shown here is derived from an EMBL/GenBank/DDBJ whole genome shotgun (WGS) entry which is preliminary data.</text>
</comment>
<dbReference type="EMBL" id="JAKUCV010003536">
    <property type="protein sequence ID" value="KAJ4838503.1"/>
    <property type="molecule type" value="Genomic_DNA"/>
</dbReference>
<evidence type="ECO:0000256" key="7">
    <source>
        <dbReference type="ARBA" id="ARBA00045448"/>
    </source>
</evidence>
<comment type="similarity">
    <text evidence="1">Belongs to the peptidase S9A family.</text>
</comment>
<dbReference type="InterPro" id="IPR023302">
    <property type="entry name" value="Pept_S9A_N"/>
</dbReference>